<dbReference type="RefSeq" id="WP_055945931.1">
    <property type="nucleotide sequence ID" value="NZ_DBGDCA010000068.1"/>
</dbReference>
<dbReference type="InterPro" id="IPR017853">
    <property type="entry name" value="GH"/>
</dbReference>
<dbReference type="GO" id="GO:0009254">
    <property type="term" value="P:peptidoglycan turnover"/>
    <property type="evidence" value="ECO:0007669"/>
    <property type="project" value="TreeGrafter"/>
</dbReference>
<sequence>MFRKKINSTYGIIKAAVSLLLVISLTGCSLSGGDKKAENTKAPASTVKQAEVKTLSKEDAFAKAAQYLKNMSVEQKVGQLFVVNLEQLDSSKGSYYEWKKCSKKMKEAIKKNSIGGVIMFSRNIGKRKQTKKLIKEIQKAADIPAFVTVDEEGGEVARIAGNPDMKTTKYPSMEDVGKKKDADYVNNMGKTIGNDIKKLGFNVDFAPVADVKTSNLNLEIGSRSFGKDPDKVAELVEAFVKGIQSTNVSATLKHFPGQGSSKGDTHIENVNIDSSIAALRKVDFVPFEKGIKAGADFVMVSHISVSRVTETAQPASMSELIMKTILREELGFEGVIITDAMDMASITDKYSSEEAALGAFEAGADIILMPMDFEEAYKNILSAVDSGEIGMDRLDESVQRILTVKFMRGIIPENVDSPVQAATAQAVTTTPQ</sequence>
<evidence type="ECO:0000256" key="1">
    <source>
        <dbReference type="ARBA" id="ARBA00001231"/>
    </source>
</evidence>
<evidence type="ECO:0000256" key="6">
    <source>
        <dbReference type="SAM" id="SignalP"/>
    </source>
</evidence>
<dbReference type="Proteomes" id="UP000050833">
    <property type="component" value="Unassembled WGS sequence"/>
</dbReference>
<feature type="chain" id="PRO_5043397165" description="beta-N-acetylhexosaminidase" evidence="6">
    <location>
        <begin position="30"/>
        <end position="432"/>
    </location>
</feature>
<dbReference type="GO" id="GO:0004563">
    <property type="term" value="F:beta-N-acetylhexosaminidase activity"/>
    <property type="evidence" value="ECO:0007669"/>
    <property type="project" value="UniProtKB-EC"/>
</dbReference>
<keyword evidence="4" id="KW-0378">Hydrolase</keyword>
<evidence type="ECO:0000256" key="3">
    <source>
        <dbReference type="ARBA" id="ARBA00012663"/>
    </source>
</evidence>
<accession>A0AAW3JQI6</accession>
<dbReference type="InterPro" id="IPR050226">
    <property type="entry name" value="NagZ_Beta-hexosaminidase"/>
</dbReference>
<evidence type="ECO:0000256" key="4">
    <source>
        <dbReference type="ARBA" id="ARBA00022801"/>
    </source>
</evidence>
<dbReference type="Gene3D" id="3.20.20.300">
    <property type="entry name" value="Glycoside hydrolase, family 3, N-terminal domain"/>
    <property type="match status" value="1"/>
</dbReference>
<dbReference type="SUPFAM" id="SSF51445">
    <property type="entry name" value="(Trans)glycosidases"/>
    <property type="match status" value="1"/>
</dbReference>
<keyword evidence="5" id="KW-0326">Glycosidase</keyword>
<dbReference type="EC" id="3.2.1.52" evidence="3"/>
<evidence type="ECO:0000313" key="8">
    <source>
        <dbReference type="EMBL" id="KQC84348.1"/>
    </source>
</evidence>
<name>A0AAW3JQI6_9FIRM</name>
<dbReference type="PROSITE" id="PS00775">
    <property type="entry name" value="GLYCOSYL_HYDROL_F3"/>
    <property type="match status" value="1"/>
</dbReference>
<dbReference type="GO" id="GO:0005975">
    <property type="term" value="P:carbohydrate metabolic process"/>
    <property type="evidence" value="ECO:0007669"/>
    <property type="project" value="InterPro"/>
</dbReference>
<organism evidence="8 9">
    <name type="scientific">Butyribacter intestini</name>
    <dbReference type="NCBI Taxonomy" id="1703332"/>
    <lineage>
        <taxon>Bacteria</taxon>
        <taxon>Bacillati</taxon>
        <taxon>Bacillota</taxon>
        <taxon>Clostridia</taxon>
        <taxon>Lachnospirales</taxon>
        <taxon>Lachnospiraceae</taxon>
        <taxon>Butyribacter</taxon>
    </lineage>
</organism>
<dbReference type="Pfam" id="PF00933">
    <property type="entry name" value="Glyco_hydro_3"/>
    <property type="match status" value="1"/>
</dbReference>
<protein>
    <recommendedName>
        <fullName evidence="3">beta-N-acetylhexosaminidase</fullName>
        <ecNumber evidence="3">3.2.1.52</ecNumber>
    </recommendedName>
</protein>
<comment type="catalytic activity">
    <reaction evidence="1">
        <text>Hydrolysis of terminal non-reducing N-acetyl-D-hexosamine residues in N-acetyl-beta-D-hexosaminides.</text>
        <dbReference type="EC" id="3.2.1.52"/>
    </reaction>
</comment>
<dbReference type="AlphaFoldDB" id="A0AAW3JQI6"/>
<feature type="signal peptide" evidence="6">
    <location>
        <begin position="1"/>
        <end position="29"/>
    </location>
</feature>
<comment type="caution">
    <text evidence="8">The sequence shown here is derived from an EMBL/GenBank/DDBJ whole genome shotgun (WGS) entry which is preliminary data.</text>
</comment>
<feature type="domain" description="Glycoside hydrolase family 3 N-terminal" evidence="7">
    <location>
        <begin position="73"/>
        <end position="404"/>
    </location>
</feature>
<evidence type="ECO:0000256" key="5">
    <source>
        <dbReference type="ARBA" id="ARBA00023295"/>
    </source>
</evidence>
<evidence type="ECO:0000259" key="7">
    <source>
        <dbReference type="Pfam" id="PF00933"/>
    </source>
</evidence>
<dbReference type="EMBL" id="LLKB01000006">
    <property type="protein sequence ID" value="KQC84348.1"/>
    <property type="molecule type" value="Genomic_DNA"/>
</dbReference>
<comment type="similarity">
    <text evidence="2">Belongs to the glycosyl hydrolase 3 family.</text>
</comment>
<keyword evidence="9" id="KW-1185">Reference proteome</keyword>
<evidence type="ECO:0000313" key="9">
    <source>
        <dbReference type="Proteomes" id="UP000050833"/>
    </source>
</evidence>
<reference evidence="8 9" key="1">
    <citation type="submission" date="2015-10" db="EMBL/GenBank/DDBJ databases">
        <title>Butyribacter intestini gen. nov., sp. nov., a butyric acid-producing bacterium of the family Lachnospiraceae isolated from the human faeces.</title>
        <authorList>
            <person name="Zou Y."/>
            <person name="Xue W."/>
            <person name="Luo G."/>
            <person name="Lv M."/>
        </authorList>
    </citation>
    <scope>NUCLEOTIDE SEQUENCE [LARGE SCALE GENOMIC DNA]</scope>
    <source>
        <strain evidence="8 9">TF01-11</strain>
    </source>
</reference>
<evidence type="ECO:0000256" key="2">
    <source>
        <dbReference type="ARBA" id="ARBA00005336"/>
    </source>
</evidence>
<keyword evidence="6" id="KW-0732">Signal</keyword>
<dbReference type="PROSITE" id="PS51257">
    <property type="entry name" value="PROKAR_LIPOPROTEIN"/>
    <property type="match status" value="1"/>
</dbReference>
<dbReference type="PANTHER" id="PTHR30480">
    <property type="entry name" value="BETA-HEXOSAMINIDASE-RELATED"/>
    <property type="match status" value="1"/>
</dbReference>
<proteinExistence type="inferred from homology"/>
<dbReference type="InterPro" id="IPR019800">
    <property type="entry name" value="Glyco_hydro_3_AS"/>
</dbReference>
<dbReference type="InterPro" id="IPR036962">
    <property type="entry name" value="Glyco_hydro_3_N_sf"/>
</dbReference>
<dbReference type="InterPro" id="IPR001764">
    <property type="entry name" value="Glyco_hydro_3_N"/>
</dbReference>
<gene>
    <name evidence="8" type="ORF">APZ18_13660</name>
</gene>
<dbReference type="PANTHER" id="PTHR30480:SF13">
    <property type="entry name" value="BETA-HEXOSAMINIDASE"/>
    <property type="match status" value="1"/>
</dbReference>